<reference evidence="2 3" key="1">
    <citation type="submission" date="2024-04" db="EMBL/GenBank/DDBJ databases">
        <authorList>
            <consortium name="Genoscope - CEA"/>
            <person name="William W."/>
        </authorList>
    </citation>
    <scope>NUCLEOTIDE SEQUENCE [LARGE SCALE GENOMIC DNA]</scope>
</reference>
<gene>
    <name evidence="2" type="ORF">GSLYS_00007551001</name>
</gene>
<feature type="transmembrane region" description="Helical" evidence="1">
    <location>
        <begin position="23"/>
        <end position="45"/>
    </location>
</feature>
<keyword evidence="1" id="KW-0472">Membrane</keyword>
<sequence>MVTTVSQLSALQWKNMKLRVRQWSGMIIEFGLPAYLSLTLVIGNYKMGGKPITKEAQKFPLLTIVDETDDSKESFLLTYTPASSAAEKLFTGVDHNFPDLQAMELGEAKKATKKLKEAAGMQNKEEKDDFST</sequence>
<evidence type="ECO:0000313" key="3">
    <source>
        <dbReference type="Proteomes" id="UP001497497"/>
    </source>
</evidence>
<protein>
    <submittedName>
        <fullName evidence="2">Uncharacterized protein</fullName>
    </submittedName>
</protein>
<dbReference type="EMBL" id="CAXITT010000146">
    <property type="protein sequence ID" value="CAL1533591.1"/>
    <property type="molecule type" value="Genomic_DNA"/>
</dbReference>
<evidence type="ECO:0000256" key="1">
    <source>
        <dbReference type="SAM" id="Phobius"/>
    </source>
</evidence>
<accession>A0AAV2HMQ9</accession>
<proteinExistence type="predicted"/>
<keyword evidence="3" id="KW-1185">Reference proteome</keyword>
<keyword evidence="1" id="KW-1133">Transmembrane helix</keyword>
<dbReference type="Proteomes" id="UP001497497">
    <property type="component" value="Unassembled WGS sequence"/>
</dbReference>
<organism evidence="2 3">
    <name type="scientific">Lymnaea stagnalis</name>
    <name type="common">Great pond snail</name>
    <name type="synonym">Helix stagnalis</name>
    <dbReference type="NCBI Taxonomy" id="6523"/>
    <lineage>
        <taxon>Eukaryota</taxon>
        <taxon>Metazoa</taxon>
        <taxon>Spiralia</taxon>
        <taxon>Lophotrochozoa</taxon>
        <taxon>Mollusca</taxon>
        <taxon>Gastropoda</taxon>
        <taxon>Heterobranchia</taxon>
        <taxon>Euthyneura</taxon>
        <taxon>Panpulmonata</taxon>
        <taxon>Hygrophila</taxon>
        <taxon>Lymnaeoidea</taxon>
        <taxon>Lymnaeidae</taxon>
        <taxon>Lymnaea</taxon>
    </lineage>
</organism>
<dbReference type="AlphaFoldDB" id="A0AAV2HMQ9"/>
<feature type="non-terminal residue" evidence="2">
    <location>
        <position position="132"/>
    </location>
</feature>
<evidence type="ECO:0000313" key="2">
    <source>
        <dbReference type="EMBL" id="CAL1533591.1"/>
    </source>
</evidence>
<name>A0AAV2HMQ9_LYMST</name>
<comment type="caution">
    <text evidence="2">The sequence shown here is derived from an EMBL/GenBank/DDBJ whole genome shotgun (WGS) entry which is preliminary data.</text>
</comment>
<keyword evidence="1" id="KW-0812">Transmembrane</keyword>